<dbReference type="OMA" id="CYRINGY"/>
<feature type="non-terminal residue" evidence="1">
    <location>
        <position position="1"/>
    </location>
</feature>
<comment type="caution">
    <text evidence="1">The sequence shown here is derived from an EMBL/GenBank/DDBJ whole genome shotgun (WGS) entry which is preliminary data.</text>
</comment>
<dbReference type="AlphaFoldDB" id="A0A1J6K6C7"/>
<dbReference type="Gramene" id="OIT25605">
    <property type="protein sequence ID" value="OIT25605"/>
    <property type="gene ID" value="A4A49_65849"/>
</dbReference>
<dbReference type="PANTHER" id="PTHR34222">
    <property type="entry name" value="GAG_PRE-INTEGRS DOMAIN-CONTAINING PROTEIN"/>
    <property type="match status" value="1"/>
</dbReference>
<keyword evidence="2" id="KW-1185">Reference proteome</keyword>
<evidence type="ECO:0008006" key="3">
    <source>
        <dbReference type="Google" id="ProtNLM"/>
    </source>
</evidence>
<protein>
    <recommendedName>
        <fullName evidence="3">Retrotransposon gag domain-containing protein</fullName>
    </recommendedName>
</protein>
<dbReference type="Proteomes" id="UP000187609">
    <property type="component" value="Unassembled WGS sequence"/>
</dbReference>
<dbReference type="EMBL" id="MJEQ01003037">
    <property type="protein sequence ID" value="OIT25605.1"/>
    <property type="molecule type" value="Genomic_DNA"/>
</dbReference>
<reference evidence="1" key="1">
    <citation type="submission" date="2016-11" db="EMBL/GenBank/DDBJ databases">
        <title>The genome of Nicotiana attenuata.</title>
        <authorList>
            <person name="Xu S."/>
            <person name="Brockmoeller T."/>
            <person name="Gaquerel E."/>
            <person name="Navarro A."/>
            <person name="Kuhl H."/>
            <person name="Gase K."/>
            <person name="Ling Z."/>
            <person name="Zhou W."/>
            <person name="Kreitzer C."/>
            <person name="Stanke M."/>
            <person name="Tang H."/>
            <person name="Lyons E."/>
            <person name="Pandey P."/>
            <person name="Pandey S.P."/>
            <person name="Timmermann B."/>
            <person name="Baldwin I.T."/>
        </authorList>
    </citation>
    <scope>NUCLEOTIDE SEQUENCE [LARGE SCALE GENOMIC DNA]</scope>
    <source>
        <strain evidence="1">UT</strain>
    </source>
</reference>
<name>A0A1J6K6C7_NICAT</name>
<gene>
    <name evidence="1" type="ORF">A4A49_65849</name>
</gene>
<evidence type="ECO:0000313" key="2">
    <source>
        <dbReference type="Proteomes" id="UP000187609"/>
    </source>
</evidence>
<dbReference type="PANTHER" id="PTHR34222:SF77">
    <property type="entry name" value="CCHC-TYPE DOMAIN-CONTAINING PROTEIN"/>
    <property type="match status" value="1"/>
</dbReference>
<proteinExistence type="predicted"/>
<evidence type="ECO:0000313" key="1">
    <source>
        <dbReference type="EMBL" id="OIT25605.1"/>
    </source>
</evidence>
<accession>A0A1J6K6C7</accession>
<feature type="non-terminal residue" evidence="1">
    <location>
        <position position="144"/>
    </location>
</feature>
<organism evidence="1 2">
    <name type="scientific">Nicotiana attenuata</name>
    <name type="common">Coyote tobacco</name>
    <dbReference type="NCBI Taxonomy" id="49451"/>
    <lineage>
        <taxon>Eukaryota</taxon>
        <taxon>Viridiplantae</taxon>
        <taxon>Streptophyta</taxon>
        <taxon>Embryophyta</taxon>
        <taxon>Tracheophyta</taxon>
        <taxon>Spermatophyta</taxon>
        <taxon>Magnoliopsida</taxon>
        <taxon>eudicotyledons</taxon>
        <taxon>Gunneridae</taxon>
        <taxon>Pentapetalae</taxon>
        <taxon>asterids</taxon>
        <taxon>lamiids</taxon>
        <taxon>Solanales</taxon>
        <taxon>Solanaceae</taxon>
        <taxon>Nicotianoideae</taxon>
        <taxon>Nicotianeae</taxon>
        <taxon>Nicotiana</taxon>
    </lineage>
</organism>
<sequence>ISVYFTKLKELWHEYDGLFAFSNCECPKSKDNMEQLHQQRVMQFLSGLNESYDQARRQILMKTTAPKLNQAYAMIVQDESQQNVGANVVIDRGDPTLAMRAIGIGQGFRGKKQFLQCEHGRMKGHTKENCYKIIGYPSDFVPKK</sequence>